<accession>A0A8E2WFF9</accession>
<sequence length="203" mass="21466">MDIAAQSIEGGFADPVFNAQTVFRAVMDAMARPGSVQPLPAFARPPAPLSASAGAIALALCDNDTPLWLDPTLQASSAIKSWLGFHTGAPLANTPADAHFALIATPAEMMSLDGFSQGTQDYPDRSTTLILQISDLVSGTPLLLEGPGIETSATIAPAQMPRHFVEQWKQNIKRFPRGVDIILATADGIACLPRTTRIKAMEA</sequence>
<dbReference type="PIRSF" id="PIRSF020680">
    <property type="entry name" value="PhnH"/>
    <property type="match status" value="1"/>
</dbReference>
<dbReference type="RefSeq" id="WP_109658694.1">
    <property type="nucleotide sequence ID" value="NZ_QGGH01000001.1"/>
</dbReference>
<protein>
    <submittedName>
        <fullName evidence="1">Alpha-D-ribose 1-methylphosphonate 5-triphosphate synthase subunit PhnH</fullName>
    </submittedName>
</protein>
<reference evidence="1 2" key="1">
    <citation type="submission" date="2018-05" db="EMBL/GenBank/DDBJ databases">
        <title>Genomic Encyclopedia of Type Strains, Phase IV (KMG-IV): sequencing the most valuable type-strain genomes for metagenomic binning, comparative biology and taxonomic classification.</title>
        <authorList>
            <person name="Goeker M."/>
        </authorList>
    </citation>
    <scope>NUCLEOTIDE SEQUENCE [LARGE SCALE GENOMIC DNA]</scope>
    <source>
        <strain evidence="1 2">DSM 2626</strain>
    </source>
</reference>
<dbReference type="NCBIfam" id="TIGR03292">
    <property type="entry name" value="PhnH_redo"/>
    <property type="match status" value="1"/>
</dbReference>
<gene>
    <name evidence="1" type="ORF">C8D77_101142</name>
</gene>
<dbReference type="GO" id="GO:0019634">
    <property type="term" value="P:organic phosphonate metabolic process"/>
    <property type="evidence" value="ECO:0007669"/>
    <property type="project" value="InterPro"/>
</dbReference>
<dbReference type="Gene3D" id="3.40.50.11310">
    <property type="entry name" value="Bacterial phosphonate metabolism protein PhnH"/>
    <property type="match status" value="1"/>
</dbReference>
<dbReference type="EMBL" id="QGGH01000001">
    <property type="protein sequence ID" value="PWJ93463.1"/>
    <property type="molecule type" value="Genomic_DNA"/>
</dbReference>
<evidence type="ECO:0000313" key="2">
    <source>
        <dbReference type="Proteomes" id="UP000245631"/>
    </source>
</evidence>
<dbReference type="GeneID" id="61049500"/>
<proteinExistence type="predicted"/>
<dbReference type="InterPro" id="IPR038058">
    <property type="entry name" value="PhnH-like_sp"/>
</dbReference>
<dbReference type="SUPFAM" id="SSF159709">
    <property type="entry name" value="PhnH-like"/>
    <property type="match status" value="1"/>
</dbReference>
<dbReference type="Pfam" id="PF05845">
    <property type="entry name" value="PhnH"/>
    <property type="match status" value="1"/>
</dbReference>
<comment type="caution">
    <text evidence="1">The sequence shown here is derived from an EMBL/GenBank/DDBJ whole genome shotgun (WGS) entry which is preliminary data.</text>
</comment>
<dbReference type="AlphaFoldDB" id="A0A8E2WFF9"/>
<dbReference type="Proteomes" id="UP000245631">
    <property type="component" value="Unassembled WGS sequence"/>
</dbReference>
<evidence type="ECO:0000313" key="1">
    <source>
        <dbReference type="EMBL" id="PWJ93463.1"/>
    </source>
</evidence>
<organism evidence="1 2">
    <name type="scientific">Rhizobium loti</name>
    <name type="common">Mesorhizobium loti</name>
    <dbReference type="NCBI Taxonomy" id="381"/>
    <lineage>
        <taxon>Bacteria</taxon>
        <taxon>Pseudomonadati</taxon>
        <taxon>Pseudomonadota</taxon>
        <taxon>Alphaproteobacteria</taxon>
        <taxon>Hyphomicrobiales</taxon>
        <taxon>Phyllobacteriaceae</taxon>
        <taxon>Mesorhizobium</taxon>
    </lineage>
</organism>
<name>A0A8E2WFF9_RHILI</name>
<dbReference type="InterPro" id="IPR008772">
    <property type="entry name" value="Phosphonate_metab_PhnH"/>
</dbReference>